<sequence>MGPRIIRIRICGPMDFGAPTADDVDIIIGQVLAETAQIEPDEEEQDVGGLDVAGATVNEEMSLEDILMTIPVECPLPSANVEITKIILGKNISIPGVDEGDCYKASLPKIPAADKGNAPLMERDPIKGNPVKEQFSLILADIEVLVQLREQIIDDVDELANLKIDESYFDKEALILSWAATDSTRVALNRRMYILTKYRELLIRKFLEARKINFIPGEGSSATDLKVLEILSDLHMFVVEYLKEQTMAHGYVIISANRYLVAGTRRNAKTQRFNLPKRRRLSSATGSSNQQLVTQSQHLSHNATTDQCCQQKSMPKMLTNTDRNKSDQAKNRATAATAGGRRRREACVGEEAAM</sequence>
<feature type="region of interest" description="Disordered" evidence="1">
    <location>
        <begin position="278"/>
        <end position="354"/>
    </location>
</feature>
<protein>
    <submittedName>
        <fullName evidence="2">Uncharacterized protein</fullName>
    </submittedName>
</protein>
<dbReference type="EMBL" id="KQ986776">
    <property type="protein sequence ID" value="KZV58402.1"/>
    <property type="molecule type" value="Genomic_DNA"/>
</dbReference>
<evidence type="ECO:0000256" key="1">
    <source>
        <dbReference type="SAM" id="MobiDB-lite"/>
    </source>
</evidence>
<proteinExistence type="predicted"/>
<name>A0A2Z7DGX0_9LAMI</name>
<feature type="compositionally biased region" description="Polar residues" evidence="1">
    <location>
        <begin position="282"/>
        <end position="321"/>
    </location>
</feature>
<dbReference type="AlphaFoldDB" id="A0A2Z7DGX0"/>
<evidence type="ECO:0000313" key="3">
    <source>
        <dbReference type="Proteomes" id="UP000250235"/>
    </source>
</evidence>
<dbReference type="Proteomes" id="UP000250235">
    <property type="component" value="Unassembled WGS sequence"/>
</dbReference>
<keyword evidence="3" id="KW-1185">Reference proteome</keyword>
<reference evidence="2 3" key="1">
    <citation type="journal article" date="2015" name="Proc. Natl. Acad. Sci. U.S.A.">
        <title>The resurrection genome of Boea hygrometrica: A blueprint for survival of dehydration.</title>
        <authorList>
            <person name="Xiao L."/>
            <person name="Yang G."/>
            <person name="Zhang L."/>
            <person name="Yang X."/>
            <person name="Zhao S."/>
            <person name="Ji Z."/>
            <person name="Zhou Q."/>
            <person name="Hu M."/>
            <person name="Wang Y."/>
            <person name="Chen M."/>
            <person name="Xu Y."/>
            <person name="Jin H."/>
            <person name="Xiao X."/>
            <person name="Hu G."/>
            <person name="Bao F."/>
            <person name="Hu Y."/>
            <person name="Wan P."/>
            <person name="Li L."/>
            <person name="Deng X."/>
            <person name="Kuang T."/>
            <person name="Xiang C."/>
            <person name="Zhu J.K."/>
            <person name="Oliver M.J."/>
            <person name="He Y."/>
        </authorList>
    </citation>
    <scope>NUCLEOTIDE SEQUENCE [LARGE SCALE GENOMIC DNA]</scope>
    <source>
        <strain evidence="3">cv. XS01</strain>
    </source>
</reference>
<evidence type="ECO:0000313" key="2">
    <source>
        <dbReference type="EMBL" id="KZV58402.1"/>
    </source>
</evidence>
<accession>A0A2Z7DGX0</accession>
<gene>
    <name evidence="2" type="ORF">F511_31234</name>
</gene>
<organism evidence="2 3">
    <name type="scientific">Dorcoceras hygrometricum</name>
    <dbReference type="NCBI Taxonomy" id="472368"/>
    <lineage>
        <taxon>Eukaryota</taxon>
        <taxon>Viridiplantae</taxon>
        <taxon>Streptophyta</taxon>
        <taxon>Embryophyta</taxon>
        <taxon>Tracheophyta</taxon>
        <taxon>Spermatophyta</taxon>
        <taxon>Magnoliopsida</taxon>
        <taxon>eudicotyledons</taxon>
        <taxon>Gunneridae</taxon>
        <taxon>Pentapetalae</taxon>
        <taxon>asterids</taxon>
        <taxon>lamiids</taxon>
        <taxon>Lamiales</taxon>
        <taxon>Gesneriaceae</taxon>
        <taxon>Didymocarpoideae</taxon>
        <taxon>Trichosporeae</taxon>
        <taxon>Loxocarpinae</taxon>
        <taxon>Dorcoceras</taxon>
    </lineage>
</organism>